<proteinExistence type="predicted"/>
<evidence type="ECO:0000259" key="1">
    <source>
        <dbReference type="Pfam" id="PF13274"/>
    </source>
</evidence>
<gene>
    <name evidence="2" type="ORF">KIH39_25030</name>
</gene>
<sequence>MYKALQVAEAILAYCYEQEHSCSNRKLQMLLYYVQGWHLATADEPLFDEVIHAGPIGPVIHTVERRYKGHGNRPIHVYIIDAAYHEKLRPIVSEVWSAYGDMTDFDLQKLIQEEIPYLAARQDLIPTDPALPAISIDELWVFFQDQLSAREAYSRN</sequence>
<dbReference type="KEGG" id="tsph:KIH39_25030"/>
<feature type="domain" description="Antitoxin SocA-like Panacea" evidence="1">
    <location>
        <begin position="27"/>
        <end position="114"/>
    </location>
</feature>
<organism evidence="2 3">
    <name type="scientific">Telmatocola sphagniphila</name>
    <dbReference type="NCBI Taxonomy" id="1123043"/>
    <lineage>
        <taxon>Bacteria</taxon>
        <taxon>Pseudomonadati</taxon>
        <taxon>Planctomycetota</taxon>
        <taxon>Planctomycetia</taxon>
        <taxon>Gemmatales</taxon>
        <taxon>Gemmataceae</taxon>
    </lineage>
</organism>
<dbReference type="Pfam" id="PF13274">
    <property type="entry name" value="SocA_Panacea"/>
    <property type="match status" value="1"/>
</dbReference>
<reference evidence="2" key="1">
    <citation type="submission" date="2021-05" db="EMBL/GenBank/DDBJ databases">
        <title>Complete genome sequence of the cellulolytic planctomycete Telmatocola sphagniphila SP2T and characterization of the first cellulase from planctomycetes.</title>
        <authorList>
            <person name="Rakitin A.L."/>
            <person name="Beletsky A.V."/>
            <person name="Naumoff D.G."/>
            <person name="Kulichevskaya I.S."/>
            <person name="Mardanov A.V."/>
            <person name="Ravin N.V."/>
            <person name="Dedysh S.N."/>
        </authorList>
    </citation>
    <scope>NUCLEOTIDE SEQUENCE</scope>
    <source>
        <strain evidence="2">SP2T</strain>
    </source>
</reference>
<keyword evidence="3" id="KW-1185">Reference proteome</keyword>
<dbReference type="EMBL" id="CP074694">
    <property type="protein sequence ID" value="QVL32061.1"/>
    <property type="molecule type" value="Genomic_DNA"/>
</dbReference>
<dbReference type="InterPro" id="IPR025272">
    <property type="entry name" value="SocA_Panacea"/>
</dbReference>
<protein>
    <submittedName>
        <fullName evidence="2">DUF4065 domain-containing protein</fullName>
    </submittedName>
</protein>
<name>A0A8E6B6H7_9BACT</name>
<dbReference type="Proteomes" id="UP000676194">
    <property type="component" value="Chromosome"/>
</dbReference>
<evidence type="ECO:0000313" key="2">
    <source>
        <dbReference type="EMBL" id="QVL32061.1"/>
    </source>
</evidence>
<dbReference type="AlphaFoldDB" id="A0A8E6B6H7"/>
<evidence type="ECO:0000313" key="3">
    <source>
        <dbReference type="Proteomes" id="UP000676194"/>
    </source>
</evidence>
<dbReference type="RefSeq" id="WP_213496661.1">
    <property type="nucleotide sequence ID" value="NZ_CP074694.1"/>
</dbReference>
<accession>A0A8E6B6H7</accession>